<dbReference type="SUPFAM" id="SSF46689">
    <property type="entry name" value="Homeodomain-like"/>
    <property type="match status" value="1"/>
</dbReference>
<reference evidence="5 6" key="1">
    <citation type="submission" date="2021-03" db="EMBL/GenBank/DDBJ databases">
        <title>Genomic Encyclopedia of Type Strains, Phase IV (KMG-IV): sequencing the most valuable type-strain genomes for metagenomic binning, comparative biology and taxonomic classification.</title>
        <authorList>
            <person name="Goeker M."/>
        </authorList>
    </citation>
    <scope>NUCLEOTIDE SEQUENCE [LARGE SCALE GENOMIC DNA]</scope>
    <source>
        <strain evidence="5 6">DSM 26048</strain>
    </source>
</reference>
<dbReference type="SUPFAM" id="SSF51215">
    <property type="entry name" value="Regulatory protein AraC"/>
    <property type="match status" value="1"/>
</dbReference>
<accession>A0ABS4J9U1</accession>
<evidence type="ECO:0000256" key="1">
    <source>
        <dbReference type="ARBA" id="ARBA00023015"/>
    </source>
</evidence>
<evidence type="ECO:0000313" key="5">
    <source>
        <dbReference type="EMBL" id="MBP1996622.1"/>
    </source>
</evidence>
<dbReference type="PRINTS" id="PR00032">
    <property type="entry name" value="HTHARAC"/>
</dbReference>
<dbReference type="EMBL" id="JAGGLB010000053">
    <property type="protein sequence ID" value="MBP1996622.1"/>
    <property type="molecule type" value="Genomic_DNA"/>
</dbReference>
<dbReference type="Proteomes" id="UP001519287">
    <property type="component" value="Unassembled WGS sequence"/>
</dbReference>
<evidence type="ECO:0000256" key="2">
    <source>
        <dbReference type="ARBA" id="ARBA00023125"/>
    </source>
</evidence>
<dbReference type="PANTHER" id="PTHR43280">
    <property type="entry name" value="ARAC-FAMILY TRANSCRIPTIONAL REGULATOR"/>
    <property type="match status" value="1"/>
</dbReference>
<keyword evidence="3" id="KW-0804">Transcription</keyword>
<keyword evidence="6" id="KW-1185">Reference proteome</keyword>
<dbReference type="Pfam" id="PF12833">
    <property type="entry name" value="HTH_18"/>
    <property type="match status" value="1"/>
</dbReference>
<protein>
    <submittedName>
        <fullName evidence="5">AraC-like DNA-binding protein</fullName>
    </submittedName>
</protein>
<dbReference type="SMART" id="SM00342">
    <property type="entry name" value="HTH_ARAC"/>
    <property type="match status" value="1"/>
</dbReference>
<organism evidence="5 6">
    <name type="scientific">Paenibacillus eucommiae</name>
    <dbReference type="NCBI Taxonomy" id="1355755"/>
    <lineage>
        <taxon>Bacteria</taxon>
        <taxon>Bacillati</taxon>
        <taxon>Bacillota</taxon>
        <taxon>Bacilli</taxon>
        <taxon>Bacillales</taxon>
        <taxon>Paenibacillaceae</taxon>
        <taxon>Paenibacillus</taxon>
    </lineage>
</organism>
<dbReference type="PROSITE" id="PS00041">
    <property type="entry name" value="HTH_ARAC_FAMILY_1"/>
    <property type="match status" value="1"/>
</dbReference>
<evidence type="ECO:0000313" key="6">
    <source>
        <dbReference type="Proteomes" id="UP001519287"/>
    </source>
</evidence>
<keyword evidence="2" id="KW-0238">DNA-binding</keyword>
<dbReference type="Gene3D" id="1.10.10.60">
    <property type="entry name" value="Homeodomain-like"/>
    <property type="match status" value="2"/>
</dbReference>
<feature type="domain" description="HTH araC/xylS-type" evidence="4">
    <location>
        <begin position="169"/>
        <end position="266"/>
    </location>
</feature>
<evidence type="ECO:0000259" key="4">
    <source>
        <dbReference type="PROSITE" id="PS01124"/>
    </source>
</evidence>
<keyword evidence="1" id="KW-0805">Transcription regulation</keyword>
<dbReference type="InterPro" id="IPR037923">
    <property type="entry name" value="HTH-like"/>
</dbReference>
<dbReference type="PROSITE" id="PS01124">
    <property type="entry name" value="HTH_ARAC_FAMILY_2"/>
    <property type="match status" value="1"/>
</dbReference>
<sequence length="274" mass="31767">MIQALYSSTFISGQASNKVRCVPGWMWKPSTPLFDYDLWYVFEGFGQIVLADTTYMLKPGTCMLVRPDSLPVATQDPDHRLMVLFIHFSIHAPDLNQVVIPPECSYINDIFMFEGMLHRLFEVDGGSRRWKADEFDYLMKLIFIYLYNLEYERQHNHPTLTAKQTGKIRDVIDYIQRESYSVGYGDIYRYAGLSPRYLNALFKQFTGSSLKEYLTRSRLRKAQHLLTESSLSITEIAELLGYADIYAFSKMFKQHTGVSPSHYHNTSQKTELNG</sequence>
<dbReference type="PANTHER" id="PTHR43280:SF34">
    <property type="entry name" value="ARAC-FAMILY TRANSCRIPTIONAL REGULATOR"/>
    <property type="match status" value="1"/>
</dbReference>
<dbReference type="InterPro" id="IPR020449">
    <property type="entry name" value="Tscrpt_reg_AraC-type_HTH"/>
</dbReference>
<comment type="caution">
    <text evidence="5">The sequence shown here is derived from an EMBL/GenBank/DDBJ whole genome shotgun (WGS) entry which is preliminary data.</text>
</comment>
<dbReference type="InterPro" id="IPR018060">
    <property type="entry name" value="HTH_AraC"/>
</dbReference>
<proteinExistence type="predicted"/>
<name>A0ABS4J9U1_9BACL</name>
<evidence type="ECO:0000256" key="3">
    <source>
        <dbReference type="ARBA" id="ARBA00023163"/>
    </source>
</evidence>
<dbReference type="InterPro" id="IPR018062">
    <property type="entry name" value="HTH_AraC-typ_CS"/>
</dbReference>
<dbReference type="RefSeq" id="WP_209979242.1">
    <property type="nucleotide sequence ID" value="NZ_JAGGLB010000053.1"/>
</dbReference>
<dbReference type="InterPro" id="IPR009057">
    <property type="entry name" value="Homeodomain-like_sf"/>
</dbReference>
<gene>
    <name evidence="5" type="ORF">J2Z66_008270</name>
</gene>